<sequence length="414" mass="45177">MRGVHQRGVVTLMVVSILLAAALMLSLSSYKSVFYQIKRAQNELKDRQAHWQVEGGIECLYAYISAEPSQLNMLSSAANILLDDICKTDLNLTELYSYPIGTDRYVIRAKSDSHAITKQFLYAAKTGLGAIQTTADLRIRGSAEISPDVPRSKNSAGTYDCIAVRYKHQVSYQTTTSSDQLITRDPSAGAPYSVFNGECANTHKTTNSVSSNTSVDIGLFKQDYKQDTGLEPFKNYFGLDKTFSNLAEVKSHYQVVSLATVVDGHDCADVIQTHSNAGVQKLWIEGHCIIDSPVIIHGAYSLVVENGLFAAHGSMVFEGSIYHMVDMTSSEFSLANIASYWNDVSFKAAIQSYLGPTTVYFDNGAFKPKGGMMFDAEGAEVVLNGSYSIDYSSANSLSNPPKVLTSLAGSWNVE</sequence>
<protein>
    <recommendedName>
        <fullName evidence="4">Type 4 fimbrial biogenesis protein PilX N-terminal domain-containing protein</fullName>
    </recommendedName>
</protein>
<evidence type="ECO:0000313" key="2">
    <source>
        <dbReference type="EMBL" id="TFH91961.1"/>
    </source>
</evidence>
<accession>A0A4Y8WI76</accession>
<dbReference type="Proteomes" id="UP000297753">
    <property type="component" value="Unassembled WGS sequence"/>
</dbReference>
<keyword evidence="1" id="KW-0812">Transmembrane</keyword>
<keyword evidence="1" id="KW-0472">Membrane</keyword>
<organism evidence="2 3">
    <name type="scientific">Vibrio ouci</name>
    <dbReference type="NCBI Taxonomy" id="2499078"/>
    <lineage>
        <taxon>Bacteria</taxon>
        <taxon>Pseudomonadati</taxon>
        <taxon>Pseudomonadota</taxon>
        <taxon>Gammaproteobacteria</taxon>
        <taxon>Vibrionales</taxon>
        <taxon>Vibrionaceae</taxon>
        <taxon>Vibrio</taxon>
    </lineage>
</organism>
<dbReference type="AlphaFoldDB" id="A0A4Y8WI76"/>
<name>A0A4Y8WI76_9VIBR</name>
<evidence type="ECO:0000256" key="1">
    <source>
        <dbReference type="SAM" id="Phobius"/>
    </source>
</evidence>
<gene>
    <name evidence="2" type="ORF">ELS82_09530</name>
</gene>
<reference evidence="2 3" key="1">
    <citation type="submission" date="2019-01" db="EMBL/GenBank/DDBJ databases">
        <title>Vibrio BEI176 sp. nov, a marine bacterium isolated from China: eastern marignal seas.</title>
        <authorList>
            <person name="Li B."/>
        </authorList>
    </citation>
    <scope>NUCLEOTIDE SEQUENCE [LARGE SCALE GENOMIC DNA]</scope>
    <source>
        <strain evidence="2 3">BEI176</strain>
    </source>
</reference>
<keyword evidence="3" id="KW-1185">Reference proteome</keyword>
<comment type="caution">
    <text evidence="2">The sequence shown here is derived from an EMBL/GenBank/DDBJ whole genome shotgun (WGS) entry which is preliminary data.</text>
</comment>
<dbReference type="EMBL" id="SATR01000011">
    <property type="protein sequence ID" value="TFH91961.1"/>
    <property type="molecule type" value="Genomic_DNA"/>
</dbReference>
<evidence type="ECO:0008006" key="4">
    <source>
        <dbReference type="Google" id="ProtNLM"/>
    </source>
</evidence>
<dbReference type="RefSeq" id="WP_134835279.1">
    <property type="nucleotide sequence ID" value="NZ_SATR01000011.1"/>
</dbReference>
<proteinExistence type="predicted"/>
<dbReference type="OrthoDB" id="5814101at2"/>
<keyword evidence="1" id="KW-1133">Transmembrane helix</keyword>
<evidence type="ECO:0000313" key="3">
    <source>
        <dbReference type="Proteomes" id="UP000297753"/>
    </source>
</evidence>
<feature type="transmembrane region" description="Helical" evidence="1">
    <location>
        <begin position="9"/>
        <end position="30"/>
    </location>
</feature>